<proteinExistence type="predicted"/>
<evidence type="ECO:0000313" key="2">
    <source>
        <dbReference type="Proteomes" id="UP001187415"/>
    </source>
</evidence>
<comment type="caution">
    <text evidence="1">The sequence shown here is derived from an EMBL/GenBank/DDBJ whole genome shotgun (WGS) entry which is preliminary data.</text>
</comment>
<dbReference type="AlphaFoldDB" id="A0AA88NDW3"/>
<reference evidence="1" key="1">
    <citation type="submission" date="2023-07" db="EMBL/GenBank/DDBJ databases">
        <title>Chromosome-level Genome Assembly of Striped Snakehead (Channa striata).</title>
        <authorList>
            <person name="Liu H."/>
        </authorList>
    </citation>
    <scope>NUCLEOTIDE SEQUENCE</scope>
    <source>
        <strain evidence="1">Gz</strain>
        <tissue evidence="1">Muscle</tissue>
    </source>
</reference>
<dbReference type="EMBL" id="JAUPFM010000003">
    <property type="protein sequence ID" value="KAK2856849.1"/>
    <property type="molecule type" value="Genomic_DNA"/>
</dbReference>
<keyword evidence="2" id="KW-1185">Reference proteome</keyword>
<evidence type="ECO:0000313" key="1">
    <source>
        <dbReference type="EMBL" id="KAK2856849.1"/>
    </source>
</evidence>
<organism evidence="1 2">
    <name type="scientific">Channa striata</name>
    <name type="common">Snakehead murrel</name>
    <name type="synonym">Ophicephalus striatus</name>
    <dbReference type="NCBI Taxonomy" id="64152"/>
    <lineage>
        <taxon>Eukaryota</taxon>
        <taxon>Metazoa</taxon>
        <taxon>Chordata</taxon>
        <taxon>Craniata</taxon>
        <taxon>Vertebrata</taxon>
        <taxon>Euteleostomi</taxon>
        <taxon>Actinopterygii</taxon>
        <taxon>Neopterygii</taxon>
        <taxon>Teleostei</taxon>
        <taxon>Neoteleostei</taxon>
        <taxon>Acanthomorphata</taxon>
        <taxon>Anabantaria</taxon>
        <taxon>Anabantiformes</taxon>
        <taxon>Channoidei</taxon>
        <taxon>Channidae</taxon>
        <taxon>Channa</taxon>
    </lineage>
</organism>
<sequence length="158" mass="17155">MWSYVVVSVEPESRSWQRLGNGNRIVLATAPGAVLTSSMPSPGCGAPWPASDALLPGESERRGAAEVLRWSGSSVGLRLRSQQGSRCPCAPASPPRPPGAFLYSNGQEEFLLEFSLDMELILFRKGQELTDVNSKMSSRERRNSESMCRGVCLALPVE</sequence>
<protein>
    <submittedName>
        <fullName evidence="1">Uncharacterized protein</fullName>
    </submittedName>
</protein>
<dbReference type="Proteomes" id="UP001187415">
    <property type="component" value="Unassembled WGS sequence"/>
</dbReference>
<name>A0AA88NDW3_CHASR</name>
<accession>A0AA88NDW3</accession>
<gene>
    <name evidence="1" type="ORF">Q5P01_005584</name>
</gene>